<name>A0AAE0HUC8_9PEZI</name>
<organism evidence="4 5">
    <name type="scientific">Apodospora peruviana</name>
    <dbReference type="NCBI Taxonomy" id="516989"/>
    <lineage>
        <taxon>Eukaryota</taxon>
        <taxon>Fungi</taxon>
        <taxon>Dikarya</taxon>
        <taxon>Ascomycota</taxon>
        <taxon>Pezizomycotina</taxon>
        <taxon>Sordariomycetes</taxon>
        <taxon>Sordariomycetidae</taxon>
        <taxon>Sordariales</taxon>
        <taxon>Lasiosphaeriaceae</taxon>
        <taxon>Apodospora</taxon>
    </lineage>
</organism>
<comment type="caution">
    <text evidence="4">The sequence shown here is derived from an EMBL/GenBank/DDBJ whole genome shotgun (WGS) entry which is preliminary data.</text>
</comment>
<feature type="compositionally biased region" description="Basic and acidic residues" evidence="3">
    <location>
        <begin position="363"/>
        <end position="378"/>
    </location>
</feature>
<accession>A0AAE0HUC8</accession>
<dbReference type="Gene3D" id="3.40.50.720">
    <property type="entry name" value="NAD(P)-binding Rossmann-like Domain"/>
    <property type="match status" value="1"/>
</dbReference>
<dbReference type="Proteomes" id="UP001283341">
    <property type="component" value="Unassembled WGS sequence"/>
</dbReference>
<protein>
    <recommendedName>
        <fullName evidence="6">NAD(P)-binding protein</fullName>
    </recommendedName>
</protein>
<dbReference type="EMBL" id="JAUEDM010000008">
    <property type="protein sequence ID" value="KAK3313057.1"/>
    <property type="molecule type" value="Genomic_DNA"/>
</dbReference>
<evidence type="ECO:0000313" key="5">
    <source>
        <dbReference type="Proteomes" id="UP001283341"/>
    </source>
</evidence>
<gene>
    <name evidence="4" type="ORF">B0H66DRAFT_384609</name>
</gene>
<dbReference type="Pfam" id="PF00106">
    <property type="entry name" value="adh_short"/>
    <property type="match status" value="1"/>
</dbReference>
<dbReference type="PANTHER" id="PTHR42901">
    <property type="entry name" value="ALCOHOL DEHYDROGENASE"/>
    <property type="match status" value="1"/>
</dbReference>
<evidence type="ECO:0008006" key="6">
    <source>
        <dbReference type="Google" id="ProtNLM"/>
    </source>
</evidence>
<reference evidence="4" key="1">
    <citation type="journal article" date="2023" name="Mol. Phylogenet. Evol.">
        <title>Genome-scale phylogeny and comparative genomics of the fungal order Sordariales.</title>
        <authorList>
            <person name="Hensen N."/>
            <person name="Bonometti L."/>
            <person name="Westerberg I."/>
            <person name="Brannstrom I.O."/>
            <person name="Guillou S."/>
            <person name="Cros-Aarteil S."/>
            <person name="Calhoun S."/>
            <person name="Haridas S."/>
            <person name="Kuo A."/>
            <person name="Mondo S."/>
            <person name="Pangilinan J."/>
            <person name="Riley R."/>
            <person name="LaButti K."/>
            <person name="Andreopoulos B."/>
            <person name="Lipzen A."/>
            <person name="Chen C."/>
            <person name="Yan M."/>
            <person name="Daum C."/>
            <person name="Ng V."/>
            <person name="Clum A."/>
            <person name="Steindorff A."/>
            <person name="Ohm R.A."/>
            <person name="Martin F."/>
            <person name="Silar P."/>
            <person name="Natvig D.O."/>
            <person name="Lalanne C."/>
            <person name="Gautier V."/>
            <person name="Ament-Velasquez S.L."/>
            <person name="Kruys A."/>
            <person name="Hutchinson M.I."/>
            <person name="Powell A.J."/>
            <person name="Barry K."/>
            <person name="Miller A.N."/>
            <person name="Grigoriev I.V."/>
            <person name="Debuchy R."/>
            <person name="Gladieux P."/>
            <person name="Hiltunen Thoren M."/>
            <person name="Johannesson H."/>
        </authorList>
    </citation>
    <scope>NUCLEOTIDE SEQUENCE</scope>
    <source>
        <strain evidence="4">CBS 118394</strain>
    </source>
</reference>
<proteinExistence type="inferred from homology"/>
<comment type="similarity">
    <text evidence="1">Belongs to the short-chain dehydrogenases/reductases (SDR) family.</text>
</comment>
<feature type="region of interest" description="Disordered" evidence="3">
    <location>
        <begin position="359"/>
        <end position="378"/>
    </location>
</feature>
<dbReference type="InterPro" id="IPR002347">
    <property type="entry name" value="SDR_fam"/>
</dbReference>
<evidence type="ECO:0000256" key="3">
    <source>
        <dbReference type="SAM" id="MobiDB-lite"/>
    </source>
</evidence>
<keyword evidence="5" id="KW-1185">Reference proteome</keyword>
<sequence>MGVDARIGAANNIASGSGTVRSDDQLPSHRAIDNGNPAIFRPKWLVLDDINIDLITVATIVAALASTIFLQTRPALSIGAAAAVLLPLRTFFPRPKIPEGLVLITGASSGIGAEFSYIFAEKGHDLILVGRNEEKLAAVKENVESKYGRKAYTIAADLSLAGVAQQLYDHIKGKGFKVEVLVNGAGLGGAGNTLDQPIELTERMTVLNCITLVQLTQLFGRDMIERGRGWMLQITSIGGWLASPYQNLYHATKHYARAFSEALSVELRAHPGIVNTQLMPGPTHTQFITRAHAEELTMMATPLTLEDPRQVAMAGYRGLCKGKRMVFSSWNGAMSALTLQLVPRSVHLTMGALMNTPLRGLKRVQEPEKDQKARGEDL</sequence>
<evidence type="ECO:0000256" key="2">
    <source>
        <dbReference type="ARBA" id="ARBA00023002"/>
    </source>
</evidence>
<dbReference type="GO" id="GO:0016491">
    <property type="term" value="F:oxidoreductase activity"/>
    <property type="evidence" value="ECO:0007669"/>
    <property type="project" value="UniProtKB-KW"/>
</dbReference>
<dbReference type="AlphaFoldDB" id="A0AAE0HUC8"/>
<dbReference type="PRINTS" id="PR00081">
    <property type="entry name" value="GDHRDH"/>
</dbReference>
<evidence type="ECO:0000256" key="1">
    <source>
        <dbReference type="ARBA" id="ARBA00006484"/>
    </source>
</evidence>
<keyword evidence="2" id="KW-0560">Oxidoreductase</keyword>
<evidence type="ECO:0000313" key="4">
    <source>
        <dbReference type="EMBL" id="KAK3313057.1"/>
    </source>
</evidence>
<dbReference type="SUPFAM" id="SSF51735">
    <property type="entry name" value="NAD(P)-binding Rossmann-fold domains"/>
    <property type="match status" value="1"/>
</dbReference>
<reference evidence="4" key="2">
    <citation type="submission" date="2023-06" db="EMBL/GenBank/DDBJ databases">
        <authorList>
            <consortium name="Lawrence Berkeley National Laboratory"/>
            <person name="Haridas S."/>
            <person name="Hensen N."/>
            <person name="Bonometti L."/>
            <person name="Westerberg I."/>
            <person name="Brannstrom I.O."/>
            <person name="Guillou S."/>
            <person name="Cros-Aarteil S."/>
            <person name="Calhoun S."/>
            <person name="Kuo A."/>
            <person name="Mondo S."/>
            <person name="Pangilinan J."/>
            <person name="Riley R."/>
            <person name="Labutti K."/>
            <person name="Andreopoulos B."/>
            <person name="Lipzen A."/>
            <person name="Chen C."/>
            <person name="Yanf M."/>
            <person name="Daum C."/>
            <person name="Ng V."/>
            <person name="Clum A."/>
            <person name="Steindorff A."/>
            <person name="Ohm R."/>
            <person name="Martin F."/>
            <person name="Silar P."/>
            <person name="Natvig D."/>
            <person name="Lalanne C."/>
            <person name="Gautier V."/>
            <person name="Ament-Velasquez S.L."/>
            <person name="Kruys A."/>
            <person name="Hutchinson M.I."/>
            <person name="Powell A.J."/>
            <person name="Barry K."/>
            <person name="Miller A.N."/>
            <person name="Grigoriev I.V."/>
            <person name="Debuchy R."/>
            <person name="Gladieux P."/>
            <person name="Thoren M.H."/>
            <person name="Johannesson H."/>
        </authorList>
    </citation>
    <scope>NUCLEOTIDE SEQUENCE</scope>
    <source>
        <strain evidence="4">CBS 118394</strain>
    </source>
</reference>
<dbReference type="InterPro" id="IPR036291">
    <property type="entry name" value="NAD(P)-bd_dom_sf"/>
</dbReference>
<dbReference type="PANTHER" id="PTHR42901:SF1">
    <property type="entry name" value="ALCOHOL DEHYDROGENASE"/>
    <property type="match status" value="1"/>
</dbReference>